<name>A0A6P6YCH9_DERPT</name>
<proteinExistence type="predicted"/>
<dbReference type="AlphaFoldDB" id="A0A6P6YCH9"/>
<evidence type="ECO:0000256" key="2">
    <source>
        <dbReference type="SAM" id="Phobius"/>
    </source>
</evidence>
<feature type="compositionally biased region" description="Low complexity" evidence="1">
    <location>
        <begin position="440"/>
        <end position="487"/>
    </location>
</feature>
<protein>
    <submittedName>
        <fullName evidence="4">Cell wall protein RBR3-like isoform X1</fullName>
    </submittedName>
</protein>
<dbReference type="InParanoid" id="A0A6P6YCH9"/>
<feature type="compositionally biased region" description="Low complexity" evidence="1">
    <location>
        <begin position="515"/>
        <end position="526"/>
    </location>
</feature>
<organism evidence="3 4">
    <name type="scientific">Dermatophagoides pteronyssinus</name>
    <name type="common">European house dust mite</name>
    <dbReference type="NCBI Taxonomy" id="6956"/>
    <lineage>
        <taxon>Eukaryota</taxon>
        <taxon>Metazoa</taxon>
        <taxon>Ecdysozoa</taxon>
        <taxon>Arthropoda</taxon>
        <taxon>Chelicerata</taxon>
        <taxon>Arachnida</taxon>
        <taxon>Acari</taxon>
        <taxon>Acariformes</taxon>
        <taxon>Sarcoptiformes</taxon>
        <taxon>Astigmata</taxon>
        <taxon>Psoroptidia</taxon>
        <taxon>Analgoidea</taxon>
        <taxon>Pyroglyphidae</taxon>
        <taxon>Dermatophagoidinae</taxon>
        <taxon>Dermatophagoides</taxon>
    </lineage>
</organism>
<keyword evidence="2" id="KW-0472">Membrane</keyword>
<reference evidence="4" key="1">
    <citation type="submission" date="2025-08" db="UniProtKB">
        <authorList>
            <consortium name="RefSeq"/>
        </authorList>
    </citation>
    <scope>IDENTIFICATION</scope>
    <source>
        <strain evidence="4">Airmid</strain>
    </source>
</reference>
<dbReference type="RefSeq" id="XP_027202626.1">
    <property type="nucleotide sequence ID" value="XM_027346825.1"/>
</dbReference>
<dbReference type="Proteomes" id="UP000515146">
    <property type="component" value="Unplaced"/>
</dbReference>
<accession>A0A6P6YCH9</accession>
<sequence length="596" mass="66817">MVFKRQFFEYLSMMIGVIMNEVWMTNGDKSFIMRGIEGKTEWDMVRYPYKTVYGLPKSLQCSESVYHQFNKCEKSSHRKWKVTIDEYFYETKQFCCFVWHTMACEIEIAAKCNRNYSQQIKTNTRQLFTSVCDKISSSQGSWNCWWTEEMIIIIGVAATVITILLIAVGAYFGCRQYRANAKLKAQGKLAEQMNVPLKTTTADTGAPTNVKTLQSNEIPTTADSIDKPIQNVEKQGTVKKWFSNLFSTSKKPELTAKDIGPPTDVKKNDVPIHDILEPRPPEHRTFIPSSAQQQSTMINMNNEKPVEISIVETPVPAKIDTLHLQKPPKDKETDKKLSNLFGRLSLSDSRQSSPTSSPPADKRAKYEPSTSKYEPSSSKSPFSSKKDSSSSPFASSSKYGQSSSKYESSSPFASSSKYGQSSSKYESSSFSTYREPPKYESASSSSSSSSPFSSKKDSSSSSSSPSRFEYSSSPSRYSTSSSSPTQSRYEHSLPQPDKNKQFFRKFTAYKNYETPSSSDSSPSASPYVGRKKKRSIPLETTTTDNQSQPSQQPSQSDQATINLVKDPTNTNKNLTNLTNIIVNLDKINIDPNVKMP</sequence>
<feature type="compositionally biased region" description="Low complexity" evidence="1">
    <location>
        <begin position="540"/>
        <end position="558"/>
    </location>
</feature>
<keyword evidence="3" id="KW-1185">Reference proteome</keyword>
<evidence type="ECO:0000313" key="4">
    <source>
        <dbReference type="RefSeq" id="XP_027202626.1"/>
    </source>
</evidence>
<feature type="transmembrane region" description="Helical" evidence="2">
    <location>
        <begin position="150"/>
        <end position="174"/>
    </location>
</feature>
<feature type="region of interest" description="Disordered" evidence="1">
    <location>
        <begin position="342"/>
        <end position="559"/>
    </location>
</feature>
<dbReference type="KEGG" id="dpte:113796534"/>
<keyword evidence="2" id="KW-1133">Transmembrane helix</keyword>
<evidence type="ECO:0000313" key="3">
    <source>
        <dbReference type="Proteomes" id="UP000515146"/>
    </source>
</evidence>
<keyword evidence="2" id="KW-0812">Transmembrane</keyword>
<feature type="compositionally biased region" description="Low complexity" evidence="1">
    <location>
        <begin position="368"/>
        <end position="431"/>
    </location>
</feature>
<evidence type="ECO:0000256" key="1">
    <source>
        <dbReference type="SAM" id="MobiDB-lite"/>
    </source>
</evidence>
<gene>
    <name evidence="4" type="primary">LOC113796534</name>
</gene>
<feature type="compositionally biased region" description="Low complexity" evidence="1">
    <location>
        <begin position="345"/>
        <end position="359"/>
    </location>
</feature>